<organism evidence="1">
    <name type="scientific">hydrothermal vent metagenome</name>
    <dbReference type="NCBI Taxonomy" id="652676"/>
    <lineage>
        <taxon>unclassified sequences</taxon>
        <taxon>metagenomes</taxon>
        <taxon>ecological metagenomes</taxon>
    </lineage>
</organism>
<dbReference type="AlphaFoldDB" id="A0A1W1BDH9"/>
<proteinExistence type="predicted"/>
<evidence type="ECO:0000313" key="1">
    <source>
        <dbReference type="EMBL" id="SFV51488.1"/>
    </source>
</evidence>
<name>A0A1W1BDH9_9ZZZZ</name>
<evidence type="ECO:0008006" key="2">
    <source>
        <dbReference type="Google" id="ProtNLM"/>
    </source>
</evidence>
<dbReference type="PROSITE" id="PS51257">
    <property type="entry name" value="PROKAR_LIPOPROTEIN"/>
    <property type="match status" value="1"/>
</dbReference>
<dbReference type="InterPro" id="IPR011047">
    <property type="entry name" value="Quinoprotein_ADH-like_sf"/>
</dbReference>
<dbReference type="EMBL" id="FPHD01000015">
    <property type="protein sequence ID" value="SFV51488.1"/>
    <property type="molecule type" value="Genomic_DNA"/>
</dbReference>
<accession>A0A1W1BDH9</accession>
<dbReference type="Gene3D" id="2.130.10.10">
    <property type="entry name" value="YVTN repeat-like/Quinoprotein amine dehydrogenase"/>
    <property type="match status" value="1"/>
</dbReference>
<dbReference type="SUPFAM" id="SSF50998">
    <property type="entry name" value="Quinoprotein alcohol dehydrogenase-like"/>
    <property type="match status" value="1"/>
</dbReference>
<dbReference type="InterPro" id="IPR015943">
    <property type="entry name" value="WD40/YVTN_repeat-like_dom_sf"/>
</dbReference>
<gene>
    <name evidence="1" type="ORF">MNB_SV-8-740</name>
</gene>
<reference evidence="1" key="1">
    <citation type="submission" date="2016-10" db="EMBL/GenBank/DDBJ databases">
        <authorList>
            <person name="de Groot N.N."/>
        </authorList>
    </citation>
    <scope>NUCLEOTIDE SEQUENCE</scope>
</reference>
<sequence>MQKLFLSIFSFISLMTASLIFSGCSSKQYFEPKQTFSASNAANSYGGTIVDLSRDGATLKNGKYIGKAGVSTIDLGEGYRFLSESPSYVLAGNAEGVLKIIDKSTGDAVRAVALHVPIVSATIKNGVIAYILNNNAFGVYQIADNRKVIESRSERTFAIDTRAASPMFIDNLAVMPMLDGKLIIVNGKNTEDAKVVYLSSEKVFNNVVYLSRMGNTMVAATPKKLITLGNGGKREYRANISDVAIADGNVYLFTKEGDIIKLDIALNPLAKKRFKYAHFSASTAFGGKVFALDQEGSLIVLNSDLSKYKVYDLGEVDSPVFITGSKLYKDGKIIELSKLGYE</sequence>
<protein>
    <recommendedName>
        <fullName evidence="2">Lipoprotein</fullName>
    </recommendedName>
</protein>